<feature type="transmembrane region" description="Helical" evidence="1">
    <location>
        <begin position="55"/>
        <end position="78"/>
    </location>
</feature>
<sequence>MNTQTSERIRLLDILRGFAILGTLGTNIWLFAHLGNIDYLFTYTHNEWWASVDTLIRYIVLFLVNGKLLGMLTLLFGVGLEIQYRRARLRNKRWPGPYLWTALFLMLEGLLHYTLVLEYDILMSYALTSIIVAWIVSRGDRFIRRSMWITGSIHGIFVLLLFMATMITYFMGGSMSIGNAAFSETVYSSGTWLEQVMFRISNFGFFRTEAVFVLPLNIFLFLAGIRLMRAGAFAPDQRGREIRRRMLKVGLGAGIPLNLLLFVPGGLFDFPLRYLFAPVMTLGYIALIALMTERFSQWGLWSMLERIGKMALSCYVLQNVLASILFYSWGFSLGGSTSSLATVTVWLSICLFLILFSTVWFNIFKQGPLEAARKFFIRRMTDKGRHHDSKTVSS</sequence>
<protein>
    <submittedName>
        <fullName evidence="3">DUF418 domain-containing protein</fullName>
    </submittedName>
</protein>
<dbReference type="EMBL" id="JABBPN010000003">
    <property type="protein sequence ID" value="NMO95063.1"/>
    <property type="molecule type" value="Genomic_DNA"/>
</dbReference>
<feature type="transmembrane region" description="Helical" evidence="1">
    <location>
        <begin position="121"/>
        <end position="137"/>
    </location>
</feature>
<proteinExistence type="predicted"/>
<feature type="transmembrane region" description="Helical" evidence="1">
    <location>
        <begin position="274"/>
        <end position="291"/>
    </location>
</feature>
<keyword evidence="1" id="KW-0812">Transmembrane</keyword>
<evidence type="ECO:0000256" key="1">
    <source>
        <dbReference type="SAM" id="Phobius"/>
    </source>
</evidence>
<dbReference type="PANTHER" id="PTHR30590:SF2">
    <property type="entry name" value="INNER MEMBRANE PROTEIN"/>
    <property type="match status" value="1"/>
</dbReference>
<feature type="transmembrane region" description="Helical" evidence="1">
    <location>
        <begin position="249"/>
        <end position="268"/>
    </location>
</feature>
<dbReference type="InterPro" id="IPR052529">
    <property type="entry name" value="Bact_Transport_Assoc"/>
</dbReference>
<feature type="transmembrane region" description="Helical" evidence="1">
    <location>
        <begin position="98"/>
        <end position="115"/>
    </location>
</feature>
<dbReference type="Pfam" id="PF04235">
    <property type="entry name" value="DUF418"/>
    <property type="match status" value="1"/>
</dbReference>
<comment type="caution">
    <text evidence="3">The sequence shown here is derived from an EMBL/GenBank/DDBJ whole genome shotgun (WGS) entry which is preliminary data.</text>
</comment>
<reference evidence="3 4" key="1">
    <citation type="submission" date="2020-04" db="EMBL/GenBank/DDBJ databases">
        <title>Paenibacillus algicola sp. nov., a novel marine bacterium producing alginate lyase.</title>
        <authorList>
            <person name="Huang H."/>
        </authorList>
    </citation>
    <scope>NUCLEOTIDE SEQUENCE [LARGE SCALE GENOMIC DNA]</scope>
    <source>
        <strain evidence="3 4">L7-75</strain>
    </source>
</reference>
<feature type="domain" description="DUF418" evidence="2">
    <location>
        <begin position="227"/>
        <end position="372"/>
    </location>
</feature>
<evidence type="ECO:0000259" key="2">
    <source>
        <dbReference type="Pfam" id="PF04235"/>
    </source>
</evidence>
<dbReference type="PANTHER" id="PTHR30590">
    <property type="entry name" value="INNER MEMBRANE PROTEIN"/>
    <property type="match status" value="1"/>
</dbReference>
<gene>
    <name evidence="3" type="ORF">HII30_04585</name>
</gene>
<keyword evidence="1" id="KW-0472">Membrane</keyword>
<feature type="transmembrane region" description="Helical" evidence="1">
    <location>
        <begin position="149"/>
        <end position="171"/>
    </location>
</feature>
<organism evidence="3 4">
    <name type="scientific">Paenibacillus lemnae</name>
    <dbReference type="NCBI Taxonomy" id="1330551"/>
    <lineage>
        <taxon>Bacteria</taxon>
        <taxon>Bacillati</taxon>
        <taxon>Bacillota</taxon>
        <taxon>Bacilli</taxon>
        <taxon>Bacillales</taxon>
        <taxon>Paenibacillaceae</taxon>
        <taxon>Paenibacillus</taxon>
    </lineage>
</organism>
<keyword evidence="1" id="KW-1133">Transmembrane helix</keyword>
<keyword evidence="4" id="KW-1185">Reference proteome</keyword>
<dbReference type="AlphaFoldDB" id="A0A848M5I1"/>
<feature type="transmembrane region" description="Helical" evidence="1">
    <location>
        <begin position="210"/>
        <end position="228"/>
    </location>
</feature>
<dbReference type="InterPro" id="IPR007349">
    <property type="entry name" value="DUF418"/>
</dbReference>
<feature type="transmembrane region" description="Helical" evidence="1">
    <location>
        <begin position="312"/>
        <end position="331"/>
    </location>
</feature>
<evidence type="ECO:0000313" key="4">
    <source>
        <dbReference type="Proteomes" id="UP000565468"/>
    </source>
</evidence>
<evidence type="ECO:0000313" key="3">
    <source>
        <dbReference type="EMBL" id="NMO95063.1"/>
    </source>
</evidence>
<feature type="transmembrane region" description="Helical" evidence="1">
    <location>
        <begin position="12"/>
        <end position="35"/>
    </location>
</feature>
<dbReference type="RefSeq" id="WP_169503830.1">
    <property type="nucleotide sequence ID" value="NZ_JABBPN010000003.1"/>
</dbReference>
<feature type="transmembrane region" description="Helical" evidence="1">
    <location>
        <begin position="343"/>
        <end position="364"/>
    </location>
</feature>
<dbReference type="Proteomes" id="UP000565468">
    <property type="component" value="Unassembled WGS sequence"/>
</dbReference>
<accession>A0A848M5I1</accession>
<name>A0A848M5I1_PAELE</name>